<proteinExistence type="predicted"/>
<dbReference type="AlphaFoldDB" id="A0AAD1S026"/>
<gene>
    <name evidence="1" type="ORF">PECUL_23A017075</name>
</gene>
<evidence type="ECO:0000313" key="2">
    <source>
        <dbReference type="Proteomes" id="UP001295444"/>
    </source>
</evidence>
<reference evidence="1" key="1">
    <citation type="submission" date="2022-03" db="EMBL/GenBank/DDBJ databases">
        <authorList>
            <person name="Alioto T."/>
            <person name="Alioto T."/>
            <person name="Gomez Garrido J."/>
        </authorList>
    </citation>
    <scope>NUCLEOTIDE SEQUENCE</scope>
</reference>
<dbReference type="EMBL" id="OW240915">
    <property type="protein sequence ID" value="CAH2284001.1"/>
    <property type="molecule type" value="Genomic_DNA"/>
</dbReference>
<protein>
    <submittedName>
        <fullName evidence="1">Uncharacterized protein</fullName>
    </submittedName>
</protein>
<evidence type="ECO:0000313" key="1">
    <source>
        <dbReference type="EMBL" id="CAH2284001.1"/>
    </source>
</evidence>
<sequence length="53" mass="5923">MLRSDQELGSPAYWKRVPCAILGLEHRDIEQRTTKLTVTYLLPPLANGRVTGG</sequence>
<keyword evidence="2" id="KW-1185">Reference proteome</keyword>
<organism evidence="1 2">
    <name type="scientific">Pelobates cultripes</name>
    <name type="common">Western spadefoot toad</name>
    <dbReference type="NCBI Taxonomy" id="61616"/>
    <lineage>
        <taxon>Eukaryota</taxon>
        <taxon>Metazoa</taxon>
        <taxon>Chordata</taxon>
        <taxon>Craniata</taxon>
        <taxon>Vertebrata</taxon>
        <taxon>Euteleostomi</taxon>
        <taxon>Amphibia</taxon>
        <taxon>Batrachia</taxon>
        <taxon>Anura</taxon>
        <taxon>Pelobatoidea</taxon>
        <taxon>Pelobatidae</taxon>
        <taxon>Pelobates</taxon>
    </lineage>
</organism>
<dbReference type="Proteomes" id="UP001295444">
    <property type="component" value="Chromosome 04"/>
</dbReference>
<name>A0AAD1S026_PELCU</name>
<accession>A0AAD1S026</accession>